<accession>A0A2S4KTC9</accession>
<keyword evidence="5" id="KW-1185">Reference proteome</keyword>
<feature type="domain" description="DUF7735" evidence="3">
    <location>
        <begin position="22"/>
        <end position="161"/>
    </location>
</feature>
<evidence type="ECO:0000256" key="1">
    <source>
        <dbReference type="SAM" id="MobiDB-lite"/>
    </source>
</evidence>
<feature type="compositionally biased region" description="Low complexity" evidence="1">
    <location>
        <begin position="172"/>
        <end position="183"/>
    </location>
</feature>
<dbReference type="Proteomes" id="UP000237481">
    <property type="component" value="Unassembled WGS sequence"/>
</dbReference>
<protein>
    <recommendedName>
        <fullName evidence="3">DUF7735 domain-containing protein</fullName>
    </recommendedName>
</protein>
<dbReference type="InterPro" id="IPR056637">
    <property type="entry name" value="DUF7735"/>
</dbReference>
<gene>
    <name evidence="4" type="ORF">TPAR_06378</name>
</gene>
<sequence length="221" mass="23600">MKAIVSLLQAAAVVAGIEVSHLFPTASPTKNDPWYCATENITSYFDVPKPTAALKTALDSYGAELYKACTLPLEERLDCPYPAYSSWCGFATAAAPEVTAYYSSYASEASSWWFRRSSTAQEIASVCPNRWRSAMEGLPFGGVWLNQTIAFARCYDEAHPNPNPEPSTTEVSPLTSTMSSASSGARETRAAESGTARRRGDGSIEMIVAAAAAAATVGMIL</sequence>
<dbReference type="Pfam" id="PF24870">
    <property type="entry name" value="DUF7735"/>
    <property type="match status" value="1"/>
</dbReference>
<dbReference type="AlphaFoldDB" id="A0A2S4KTC9"/>
<evidence type="ECO:0000313" key="5">
    <source>
        <dbReference type="Proteomes" id="UP000237481"/>
    </source>
</evidence>
<feature type="chain" id="PRO_5015589982" description="DUF7735 domain-containing protein" evidence="2">
    <location>
        <begin position="17"/>
        <end position="221"/>
    </location>
</feature>
<evidence type="ECO:0000313" key="4">
    <source>
        <dbReference type="EMBL" id="POR33441.1"/>
    </source>
</evidence>
<dbReference type="EMBL" id="PKSG01000685">
    <property type="protein sequence ID" value="POR33441.1"/>
    <property type="molecule type" value="Genomic_DNA"/>
</dbReference>
<organism evidence="4 5">
    <name type="scientific">Tolypocladium paradoxum</name>
    <dbReference type="NCBI Taxonomy" id="94208"/>
    <lineage>
        <taxon>Eukaryota</taxon>
        <taxon>Fungi</taxon>
        <taxon>Dikarya</taxon>
        <taxon>Ascomycota</taxon>
        <taxon>Pezizomycotina</taxon>
        <taxon>Sordariomycetes</taxon>
        <taxon>Hypocreomycetidae</taxon>
        <taxon>Hypocreales</taxon>
        <taxon>Ophiocordycipitaceae</taxon>
        <taxon>Tolypocladium</taxon>
    </lineage>
</organism>
<dbReference type="PANTHER" id="PTHR42029:SF3">
    <property type="entry name" value="AN04G07800"/>
    <property type="match status" value="1"/>
</dbReference>
<evidence type="ECO:0000256" key="2">
    <source>
        <dbReference type="SAM" id="SignalP"/>
    </source>
</evidence>
<proteinExistence type="predicted"/>
<comment type="caution">
    <text evidence="4">The sequence shown here is derived from an EMBL/GenBank/DDBJ whole genome shotgun (WGS) entry which is preliminary data.</text>
</comment>
<dbReference type="OrthoDB" id="4940591at2759"/>
<keyword evidence="2" id="KW-0732">Signal</keyword>
<reference evidence="4 5" key="1">
    <citation type="submission" date="2018-01" db="EMBL/GenBank/DDBJ databases">
        <title>Harnessing the power of phylogenomics to disentangle the directionality and signatures of interkingdom host jumping in the parasitic fungal genus Tolypocladium.</title>
        <authorList>
            <person name="Quandt C.A."/>
            <person name="Patterson W."/>
            <person name="Spatafora J.W."/>
        </authorList>
    </citation>
    <scope>NUCLEOTIDE SEQUENCE [LARGE SCALE GENOMIC DNA]</scope>
    <source>
        <strain evidence="4 5">NRBC 100945</strain>
    </source>
</reference>
<dbReference type="PANTHER" id="PTHR42029">
    <property type="entry name" value="AN04G07800"/>
    <property type="match status" value="1"/>
</dbReference>
<feature type="signal peptide" evidence="2">
    <location>
        <begin position="1"/>
        <end position="16"/>
    </location>
</feature>
<evidence type="ECO:0000259" key="3">
    <source>
        <dbReference type="Pfam" id="PF24870"/>
    </source>
</evidence>
<feature type="region of interest" description="Disordered" evidence="1">
    <location>
        <begin position="157"/>
        <end position="199"/>
    </location>
</feature>
<name>A0A2S4KTC9_9HYPO</name>